<gene>
    <name evidence="8" type="ORF">HNP36_003384</name>
</gene>
<dbReference type="EMBL" id="JACHLC010000005">
    <property type="protein sequence ID" value="MBB6372292.1"/>
    <property type="molecule type" value="Genomic_DNA"/>
</dbReference>
<dbReference type="Gene3D" id="1.10.260.40">
    <property type="entry name" value="lambda repressor-like DNA-binding domains"/>
    <property type="match status" value="1"/>
</dbReference>
<keyword evidence="9" id="KW-1185">Reference proteome</keyword>
<evidence type="ECO:0000256" key="3">
    <source>
        <dbReference type="ARBA" id="ARBA00022989"/>
    </source>
</evidence>
<evidence type="ECO:0000256" key="5">
    <source>
        <dbReference type="ARBA" id="ARBA00023136"/>
    </source>
</evidence>
<proteinExistence type="predicted"/>
<reference evidence="8 9" key="1">
    <citation type="submission" date="2020-08" db="EMBL/GenBank/DDBJ databases">
        <title>Functional genomics of gut bacteria from endangered species of beetles.</title>
        <authorList>
            <person name="Carlos-Shanley C."/>
        </authorList>
    </citation>
    <scope>NUCLEOTIDE SEQUENCE [LARGE SCALE GENOMIC DNA]</scope>
    <source>
        <strain evidence="8 9">S00136</strain>
    </source>
</reference>
<dbReference type="RefSeq" id="WP_184166741.1">
    <property type="nucleotide sequence ID" value="NZ_JACHLC010000005.1"/>
</dbReference>
<dbReference type="Pfam" id="PF01381">
    <property type="entry name" value="HTH_3"/>
    <property type="match status" value="1"/>
</dbReference>
<evidence type="ECO:0000313" key="9">
    <source>
        <dbReference type="Proteomes" id="UP000589738"/>
    </source>
</evidence>
<keyword evidence="2 6" id="KW-0812">Transmembrane</keyword>
<evidence type="ECO:0000256" key="1">
    <source>
        <dbReference type="ARBA" id="ARBA00004141"/>
    </source>
</evidence>
<dbReference type="SMART" id="SM00530">
    <property type="entry name" value="HTH_XRE"/>
    <property type="match status" value="1"/>
</dbReference>
<dbReference type="Proteomes" id="UP000589738">
    <property type="component" value="Unassembled WGS sequence"/>
</dbReference>
<feature type="domain" description="HTH cro/C1-type" evidence="7">
    <location>
        <begin position="4"/>
        <end position="57"/>
    </location>
</feature>
<evidence type="ECO:0000256" key="2">
    <source>
        <dbReference type="ARBA" id="ARBA00022692"/>
    </source>
</evidence>
<dbReference type="PROSITE" id="PS50943">
    <property type="entry name" value="HTH_CROC1"/>
    <property type="match status" value="1"/>
</dbReference>
<keyword evidence="3 6" id="KW-1133">Transmembrane helix</keyword>
<dbReference type="Pfam" id="PF09685">
    <property type="entry name" value="MamF_MmsF"/>
    <property type="match status" value="1"/>
</dbReference>
<accession>A0A841NJQ8</accession>
<dbReference type="InterPro" id="IPR010982">
    <property type="entry name" value="Lambda_DNA-bd_dom_sf"/>
</dbReference>
<keyword evidence="5 6" id="KW-0472">Membrane</keyword>
<evidence type="ECO:0000256" key="6">
    <source>
        <dbReference type="SAM" id="Phobius"/>
    </source>
</evidence>
<evidence type="ECO:0000256" key="4">
    <source>
        <dbReference type="ARBA" id="ARBA00023125"/>
    </source>
</evidence>
<name>A0A841NJQ8_9FLAO</name>
<keyword evidence="4" id="KW-0238">DNA-binding</keyword>
<dbReference type="InterPro" id="IPR019109">
    <property type="entry name" value="MamF_MmsF"/>
</dbReference>
<feature type="transmembrane region" description="Helical" evidence="6">
    <location>
        <begin position="126"/>
        <end position="147"/>
    </location>
</feature>
<protein>
    <submittedName>
        <fullName evidence="8">Transcriptional regulator with XRE-family HTH domain</fullName>
    </submittedName>
</protein>
<evidence type="ECO:0000259" key="7">
    <source>
        <dbReference type="PROSITE" id="PS50943"/>
    </source>
</evidence>
<dbReference type="CDD" id="cd00093">
    <property type="entry name" value="HTH_XRE"/>
    <property type="match status" value="1"/>
</dbReference>
<dbReference type="AlphaFoldDB" id="A0A841NJQ8"/>
<dbReference type="GO" id="GO:0003700">
    <property type="term" value="F:DNA-binding transcription factor activity"/>
    <property type="evidence" value="ECO:0007669"/>
    <property type="project" value="TreeGrafter"/>
</dbReference>
<dbReference type="GO" id="GO:0003677">
    <property type="term" value="F:DNA binding"/>
    <property type="evidence" value="ECO:0007669"/>
    <property type="project" value="UniProtKB-KW"/>
</dbReference>
<evidence type="ECO:0000313" key="8">
    <source>
        <dbReference type="EMBL" id="MBB6372292.1"/>
    </source>
</evidence>
<comment type="subcellular location">
    <subcellularLocation>
        <location evidence="1">Membrane</location>
        <topology evidence="1">Multi-pass membrane protein</topology>
    </subcellularLocation>
</comment>
<dbReference type="GO" id="GO:0005829">
    <property type="term" value="C:cytosol"/>
    <property type="evidence" value="ECO:0007669"/>
    <property type="project" value="TreeGrafter"/>
</dbReference>
<comment type="caution">
    <text evidence="8">The sequence shown here is derived from an EMBL/GenBank/DDBJ whole genome shotgun (WGS) entry which is preliminary data.</text>
</comment>
<organism evidence="8 9">
    <name type="scientific">Chryseobacterium shigense</name>
    <dbReference type="NCBI Taxonomy" id="297244"/>
    <lineage>
        <taxon>Bacteria</taxon>
        <taxon>Pseudomonadati</taxon>
        <taxon>Bacteroidota</taxon>
        <taxon>Flavobacteriia</taxon>
        <taxon>Flavobacteriales</taxon>
        <taxon>Weeksellaceae</taxon>
        <taxon>Chryseobacterium group</taxon>
        <taxon>Chryseobacterium</taxon>
    </lineage>
</organism>
<dbReference type="PANTHER" id="PTHR46797:SF1">
    <property type="entry name" value="METHYLPHOSPHONATE SYNTHASE"/>
    <property type="match status" value="1"/>
</dbReference>
<feature type="transmembrane region" description="Helical" evidence="6">
    <location>
        <begin position="153"/>
        <end position="170"/>
    </location>
</feature>
<dbReference type="InterPro" id="IPR001387">
    <property type="entry name" value="Cro/C1-type_HTH"/>
</dbReference>
<dbReference type="PANTHER" id="PTHR46797">
    <property type="entry name" value="HTH-TYPE TRANSCRIPTIONAL REGULATOR"/>
    <property type="match status" value="1"/>
</dbReference>
<feature type="transmembrane region" description="Helical" evidence="6">
    <location>
        <begin position="90"/>
        <end position="114"/>
    </location>
</feature>
<dbReference type="InterPro" id="IPR050807">
    <property type="entry name" value="TransReg_Diox_bact_type"/>
</dbReference>
<sequence>MSRLKQIREQQNLTQEELSEKSGISVRTIQRIESGIQPKGHTLKTLSKTLGIQENELLDEQTKTENEIKVEEPAIISEDNSTTDYSKIKLINMSSILFVVLPPLNILAPFILSYTLKQKNPITKQIITLQIFWTVLAPVLFMLGIFLKLGRSFTIVLLALIVLSNIFLILRNTAEIDRKQKLRYKLNFNIL</sequence>
<dbReference type="SUPFAM" id="SSF47413">
    <property type="entry name" value="lambda repressor-like DNA-binding domains"/>
    <property type="match status" value="1"/>
</dbReference>